<proteinExistence type="predicted"/>
<gene>
    <name evidence="1" type="ORF">CH338_07410</name>
</gene>
<dbReference type="RefSeq" id="WP_111356493.1">
    <property type="nucleotide sequence ID" value="NZ_NHSK01000065.1"/>
</dbReference>
<reference evidence="1 2" key="1">
    <citation type="submission" date="2017-07" db="EMBL/GenBank/DDBJ databases">
        <title>Draft Genome Sequences of Select Purple Nonsulfur Bacteria.</title>
        <authorList>
            <person name="Lasarre B."/>
            <person name="Mckinlay J.B."/>
        </authorList>
    </citation>
    <scope>NUCLEOTIDE SEQUENCE [LARGE SCALE GENOMIC DNA]</scope>
    <source>
        <strain evidence="1 2">DSM 11907</strain>
    </source>
</reference>
<dbReference type="EMBL" id="NPEU01000052">
    <property type="protein sequence ID" value="RAI40049.1"/>
    <property type="molecule type" value="Genomic_DNA"/>
</dbReference>
<name>A0A327KMK0_9BRAD</name>
<dbReference type="AlphaFoldDB" id="A0A327KMK0"/>
<evidence type="ECO:0000313" key="2">
    <source>
        <dbReference type="Proteomes" id="UP000248863"/>
    </source>
</evidence>
<evidence type="ECO:0000313" key="1">
    <source>
        <dbReference type="EMBL" id="RAI40049.1"/>
    </source>
</evidence>
<dbReference type="OrthoDB" id="242138at2"/>
<keyword evidence="2" id="KW-1185">Reference proteome</keyword>
<comment type="caution">
    <text evidence="1">The sequence shown here is derived from an EMBL/GenBank/DDBJ whole genome shotgun (WGS) entry which is preliminary data.</text>
</comment>
<sequence>MLHVDLPTKSELETLVAARSEACVSIYLPTHPVTQHMDVDRLEFRSLAERAVAQVRDRDAAGDRRRAAALEDLFRALADDPVFWRYQATSLAVLATPDTLRTYRLPSRLRKISAVSDRFHLRPMLRAVSFPGVVLVLAFAQNSVRLVEVSPDGPAREIAVPDLPAAIDDLARTAGDDPDAPARAAGGEARKTLITKYARAVDRAVQTVVAGRTVPLILACVDYLVPIYRSVASSPSLLDEVIVGNPEHLSAQELAQRARDVLRGQDARYVADIRERFGRWHATGRASADLSHVARAATVGAVETLLFDIDGATWGHVDPDTGAIRVDGTPSASSYDIVDETIGRTILTGGTVLGVRRPDLPDGNSPVAALLRFAA</sequence>
<dbReference type="InterPro" id="IPR041638">
    <property type="entry name" value="BaeRF_family11"/>
</dbReference>
<protein>
    <submittedName>
        <fullName evidence="1">Uncharacterized protein</fullName>
    </submittedName>
</protein>
<accession>A0A327KMK0</accession>
<dbReference type="Pfam" id="PF18855">
    <property type="entry name" value="baeRF_family11"/>
    <property type="match status" value="1"/>
</dbReference>
<organism evidence="1 2">
    <name type="scientific">Rhodoplanes elegans</name>
    <dbReference type="NCBI Taxonomy" id="29408"/>
    <lineage>
        <taxon>Bacteria</taxon>
        <taxon>Pseudomonadati</taxon>
        <taxon>Pseudomonadota</taxon>
        <taxon>Alphaproteobacteria</taxon>
        <taxon>Hyphomicrobiales</taxon>
        <taxon>Nitrobacteraceae</taxon>
        <taxon>Rhodoplanes</taxon>
    </lineage>
</organism>
<dbReference type="Proteomes" id="UP000248863">
    <property type="component" value="Unassembled WGS sequence"/>
</dbReference>